<reference evidence="3 4" key="1">
    <citation type="submission" date="2017-07" db="EMBL/GenBank/DDBJ databases">
        <title>Complete genome sequence of Oryzomicrobium terrae TPP412.</title>
        <authorList>
            <person name="Chiu L.-W."/>
            <person name="Lo K.-J."/>
            <person name="Tsai Y.-M."/>
            <person name="Lin S.-S."/>
            <person name="Kuo C.-H."/>
            <person name="Liu C.-T."/>
        </authorList>
    </citation>
    <scope>NUCLEOTIDE SEQUENCE [LARGE SCALE GENOMIC DNA]</scope>
    <source>
        <strain evidence="3 4">TPP412</strain>
    </source>
</reference>
<feature type="chain" id="PRO_5023151741" description="NlpE C-terminal OB domain-containing protein" evidence="1">
    <location>
        <begin position="32"/>
        <end position="383"/>
    </location>
</feature>
<dbReference type="Pfam" id="PF04170">
    <property type="entry name" value="NlpE"/>
    <property type="match status" value="1"/>
</dbReference>
<evidence type="ECO:0000256" key="1">
    <source>
        <dbReference type="SAM" id="SignalP"/>
    </source>
</evidence>
<dbReference type="Pfam" id="PF17185">
    <property type="entry name" value="NlpE_C"/>
    <property type="match status" value="1"/>
</dbReference>
<evidence type="ECO:0000313" key="3">
    <source>
        <dbReference type="EMBL" id="QEL65079.1"/>
    </source>
</evidence>
<gene>
    <name evidence="3" type="ORF">OTERR_16030</name>
</gene>
<protein>
    <recommendedName>
        <fullName evidence="2">NlpE C-terminal OB domain-containing protein</fullName>
    </recommendedName>
</protein>
<dbReference type="AlphaFoldDB" id="A0A5C1E8Y4"/>
<evidence type="ECO:0000313" key="4">
    <source>
        <dbReference type="Proteomes" id="UP000323671"/>
    </source>
</evidence>
<dbReference type="InterPro" id="IPR033450">
    <property type="entry name" value="NlpE_C"/>
</dbReference>
<dbReference type="RefSeq" id="WP_149425425.1">
    <property type="nucleotide sequence ID" value="NZ_CP022579.1"/>
</dbReference>
<name>A0A5C1E8Y4_9RHOO</name>
<dbReference type="InterPro" id="IPR038139">
    <property type="entry name" value="NlpE_C_sf"/>
</dbReference>
<dbReference type="InterPro" id="IPR007298">
    <property type="entry name" value="Cu-R_lipoprotein_NlpE"/>
</dbReference>
<dbReference type="Gene3D" id="2.40.128.640">
    <property type="match status" value="1"/>
</dbReference>
<dbReference type="Gene3D" id="2.40.50.540">
    <property type="match status" value="1"/>
</dbReference>
<accession>A0A5C1E8Y4</accession>
<dbReference type="Proteomes" id="UP000323671">
    <property type="component" value="Chromosome"/>
</dbReference>
<feature type="domain" description="NlpE C-terminal OB" evidence="2">
    <location>
        <begin position="284"/>
        <end position="375"/>
    </location>
</feature>
<evidence type="ECO:0000259" key="2">
    <source>
        <dbReference type="Pfam" id="PF17185"/>
    </source>
</evidence>
<organism evidence="3 4">
    <name type="scientific">Oryzomicrobium terrae</name>
    <dbReference type="NCBI Taxonomy" id="1735038"/>
    <lineage>
        <taxon>Bacteria</taxon>
        <taxon>Pseudomonadati</taxon>
        <taxon>Pseudomonadota</taxon>
        <taxon>Betaproteobacteria</taxon>
        <taxon>Rhodocyclales</taxon>
        <taxon>Rhodocyclaceae</taxon>
        <taxon>Oryzomicrobium</taxon>
    </lineage>
</organism>
<dbReference type="KEGG" id="otr:OTERR_16030"/>
<keyword evidence="4" id="KW-1185">Reference proteome</keyword>
<feature type="signal peptide" evidence="1">
    <location>
        <begin position="1"/>
        <end position="31"/>
    </location>
</feature>
<dbReference type="EMBL" id="CP022579">
    <property type="protein sequence ID" value="QEL65079.1"/>
    <property type="molecule type" value="Genomic_DNA"/>
</dbReference>
<proteinExistence type="predicted"/>
<keyword evidence="1" id="KW-0732">Signal</keyword>
<sequence>MILRPNAVPACSLAGFALALGMVALVPAAQAVAPVDSIATLRTRYAGTLPCADCAGIRMDLTLIDEAETGKPREFRLKETYLGARDGERSFTSHGSYSIVREAQRTTLWLTPQVRDLSQARESRRGFVFDGIGGNGGNGGKASLTLLDRAGKRIVSSLNYRLDRLPPRSVVLPRHGEIPLPVRFDGDDADGTGGNDLALDLREDGTFVFRVATGGGTPAYTDFGTFRFNAAGTRLVLTGGAEAPHRFGVVDSRTLLRLDNRGRVERPTRDLRTVDYAEVEDALHLVGQFTSLADAPRFSECASGRSWPVAMSGDYPALEKAYTARRAQLKLKPGTALQATVLARLVSRPGMEDGQPDQATLVVEKFERLDGLHPCPVKGRHRH</sequence>